<evidence type="ECO:0000313" key="2">
    <source>
        <dbReference type="EMBL" id="AXG76404.1"/>
    </source>
</evidence>
<dbReference type="Gene3D" id="3.10.450.50">
    <property type="match status" value="1"/>
</dbReference>
<dbReference type="AlphaFoldDB" id="A0A345HI80"/>
<dbReference type="Pfam" id="PF12680">
    <property type="entry name" value="SnoaL_2"/>
    <property type="match status" value="1"/>
</dbReference>
<dbReference type="InterPro" id="IPR037401">
    <property type="entry name" value="SnoaL-like"/>
</dbReference>
<gene>
    <name evidence="2" type="ORF">DVK44_00470</name>
</gene>
<dbReference type="EMBL" id="CP031194">
    <property type="protein sequence ID" value="AXG76404.1"/>
    <property type="molecule type" value="Genomic_DNA"/>
</dbReference>
<evidence type="ECO:0000259" key="1">
    <source>
        <dbReference type="Pfam" id="PF12680"/>
    </source>
</evidence>
<protein>
    <submittedName>
        <fullName evidence="2">Nuclear transport factor 2 family protein</fullName>
    </submittedName>
</protein>
<organism evidence="2 3">
    <name type="scientific">Streptomyces paludis</name>
    <dbReference type="NCBI Taxonomy" id="2282738"/>
    <lineage>
        <taxon>Bacteria</taxon>
        <taxon>Bacillati</taxon>
        <taxon>Actinomycetota</taxon>
        <taxon>Actinomycetes</taxon>
        <taxon>Kitasatosporales</taxon>
        <taxon>Streptomycetaceae</taxon>
        <taxon>Streptomyces</taxon>
    </lineage>
</organism>
<keyword evidence="3" id="KW-1185">Reference proteome</keyword>
<dbReference type="KEGG" id="spad:DVK44_00470"/>
<dbReference type="InterPro" id="IPR032710">
    <property type="entry name" value="NTF2-like_dom_sf"/>
</dbReference>
<dbReference type="RefSeq" id="WP_114657612.1">
    <property type="nucleotide sequence ID" value="NZ_CP031194.1"/>
</dbReference>
<name>A0A345HI80_9ACTN</name>
<sequence length="142" mass="15261">MTSTETTETATERNREAVRRLYDGVIAGDLSALGPLHSPDYRVTQAPGHPVPGTRIGPEAGVAGGRTFAALGIEGLTVQEIVADGPHRVIGLVELYGTDSEGAPWTMPVAECFLLEDGLITEIRPYYWDMVEVRRIAGNRAA</sequence>
<accession>A0A345HI80</accession>
<evidence type="ECO:0000313" key="3">
    <source>
        <dbReference type="Proteomes" id="UP000253868"/>
    </source>
</evidence>
<reference evidence="3" key="1">
    <citation type="submission" date="2018-07" db="EMBL/GenBank/DDBJ databases">
        <authorList>
            <person name="Zhao J."/>
        </authorList>
    </citation>
    <scope>NUCLEOTIDE SEQUENCE [LARGE SCALE GENOMIC DNA]</scope>
    <source>
        <strain evidence="3">GSSD-12</strain>
    </source>
</reference>
<dbReference type="OrthoDB" id="3574881at2"/>
<dbReference type="Proteomes" id="UP000253868">
    <property type="component" value="Chromosome"/>
</dbReference>
<feature type="domain" description="SnoaL-like" evidence="1">
    <location>
        <begin position="18"/>
        <end position="123"/>
    </location>
</feature>
<dbReference type="SUPFAM" id="SSF54427">
    <property type="entry name" value="NTF2-like"/>
    <property type="match status" value="1"/>
</dbReference>
<proteinExistence type="predicted"/>